<accession>K5W7J4</accession>
<dbReference type="InParanoid" id="K5W7J4"/>
<name>K5W7J4_PHACS</name>
<evidence type="ECO:0000313" key="1">
    <source>
        <dbReference type="EMBL" id="EKM54934.1"/>
    </source>
</evidence>
<organism evidence="1 2">
    <name type="scientific">Phanerochaete carnosa (strain HHB-10118-sp)</name>
    <name type="common">White-rot fungus</name>
    <name type="synonym">Peniophora carnosa</name>
    <dbReference type="NCBI Taxonomy" id="650164"/>
    <lineage>
        <taxon>Eukaryota</taxon>
        <taxon>Fungi</taxon>
        <taxon>Dikarya</taxon>
        <taxon>Basidiomycota</taxon>
        <taxon>Agaricomycotina</taxon>
        <taxon>Agaricomycetes</taxon>
        <taxon>Polyporales</taxon>
        <taxon>Phanerochaetaceae</taxon>
        <taxon>Phanerochaete</taxon>
    </lineage>
</organism>
<keyword evidence="2" id="KW-1185">Reference proteome</keyword>
<dbReference type="GeneID" id="18909177"/>
<dbReference type="Proteomes" id="UP000008370">
    <property type="component" value="Unassembled WGS sequence"/>
</dbReference>
<dbReference type="EMBL" id="JH930472">
    <property type="protein sequence ID" value="EKM54934.1"/>
    <property type="molecule type" value="Genomic_DNA"/>
</dbReference>
<sequence length="85" mass="10074">MRARIRRVEKGVAWKREVNVCDLNEARNDRLFLCIRINLRSANSLYLRLAQDWLWVIQAAVLVHVACRVLSLHQVRKVEARPIQR</sequence>
<evidence type="ECO:0000313" key="2">
    <source>
        <dbReference type="Proteomes" id="UP000008370"/>
    </source>
</evidence>
<dbReference type="AlphaFoldDB" id="K5W7J4"/>
<dbReference type="KEGG" id="pco:PHACADRAFT_160888"/>
<dbReference type="HOGENOM" id="CLU_2513388_0_0_1"/>
<dbReference type="RefSeq" id="XP_007395284.1">
    <property type="nucleotide sequence ID" value="XM_007395222.1"/>
</dbReference>
<reference evidence="1 2" key="1">
    <citation type="journal article" date="2012" name="BMC Genomics">
        <title>Comparative genomics of the white-rot fungi, Phanerochaete carnosa and P. chrysosporium, to elucidate the genetic basis of the distinct wood types they colonize.</title>
        <authorList>
            <person name="Suzuki H."/>
            <person name="MacDonald J."/>
            <person name="Syed K."/>
            <person name="Salamov A."/>
            <person name="Hori C."/>
            <person name="Aerts A."/>
            <person name="Henrissat B."/>
            <person name="Wiebenga A."/>
            <person name="vanKuyk P.A."/>
            <person name="Barry K."/>
            <person name="Lindquist E."/>
            <person name="LaButti K."/>
            <person name="Lapidus A."/>
            <person name="Lucas S."/>
            <person name="Coutinho P."/>
            <person name="Gong Y."/>
            <person name="Samejima M."/>
            <person name="Mahadevan R."/>
            <person name="Abou-Zaid M."/>
            <person name="de Vries R.P."/>
            <person name="Igarashi K."/>
            <person name="Yadav J.S."/>
            <person name="Grigoriev I.V."/>
            <person name="Master E.R."/>
        </authorList>
    </citation>
    <scope>NUCLEOTIDE SEQUENCE [LARGE SCALE GENOMIC DNA]</scope>
    <source>
        <strain evidence="1 2">HHB-10118-sp</strain>
    </source>
</reference>
<proteinExistence type="predicted"/>
<protein>
    <submittedName>
        <fullName evidence="1">Uncharacterized protein</fullName>
    </submittedName>
</protein>
<gene>
    <name evidence="1" type="ORF">PHACADRAFT_160888</name>
</gene>